<dbReference type="Proteomes" id="UP001163321">
    <property type="component" value="Chromosome 8"/>
</dbReference>
<accession>A0ACC0VLL6</accession>
<comment type="caution">
    <text evidence="1">The sequence shown here is derived from an EMBL/GenBank/DDBJ whole genome shotgun (WGS) entry which is preliminary data.</text>
</comment>
<gene>
    <name evidence="1" type="ORF">PsorP6_016309</name>
</gene>
<keyword evidence="2" id="KW-1185">Reference proteome</keyword>
<evidence type="ECO:0000313" key="1">
    <source>
        <dbReference type="EMBL" id="KAI9907405.1"/>
    </source>
</evidence>
<dbReference type="EMBL" id="CM047587">
    <property type="protein sequence ID" value="KAI9907405.1"/>
    <property type="molecule type" value="Genomic_DNA"/>
</dbReference>
<name>A0ACC0VLL6_9STRA</name>
<organism evidence="1 2">
    <name type="scientific">Peronosclerospora sorghi</name>
    <dbReference type="NCBI Taxonomy" id="230839"/>
    <lineage>
        <taxon>Eukaryota</taxon>
        <taxon>Sar</taxon>
        <taxon>Stramenopiles</taxon>
        <taxon>Oomycota</taxon>
        <taxon>Peronosporomycetes</taxon>
        <taxon>Peronosporales</taxon>
        <taxon>Peronosporaceae</taxon>
        <taxon>Peronosclerospora</taxon>
    </lineage>
</organism>
<proteinExistence type="predicted"/>
<evidence type="ECO:0000313" key="2">
    <source>
        <dbReference type="Proteomes" id="UP001163321"/>
    </source>
</evidence>
<sequence length="186" mass="21485">MTSVKHQREDGSQPAKMLSYAKRGDLPISLYTDAVARDSFVYHVKDNLTYSLDLHELKGGVWVPYKAYDVQLEFFMLDPYVRTKLSHDDQGHFFVTSKEPDVYGIFLFRVLYRRLGLFTIFTTTQVSLSLFKHDEYKRFISAAYPYYASAFRGWSVCFCSSSTIFCDGKQSKVVLIDLFKLRGIAS</sequence>
<reference evidence="1 2" key="1">
    <citation type="journal article" date="2022" name="bioRxiv">
        <title>The genome of the oomycete Peronosclerospora sorghi, a cosmopolitan pathogen of maize and sorghum, is inflated with dispersed pseudogenes.</title>
        <authorList>
            <person name="Fletcher K."/>
            <person name="Martin F."/>
            <person name="Isakeit T."/>
            <person name="Cavanaugh K."/>
            <person name="Magill C."/>
            <person name="Michelmore R."/>
        </authorList>
    </citation>
    <scope>NUCLEOTIDE SEQUENCE [LARGE SCALE GENOMIC DNA]</scope>
    <source>
        <strain evidence="1">P6</strain>
    </source>
</reference>
<protein>
    <submittedName>
        <fullName evidence="1">Uncharacterized protein</fullName>
    </submittedName>
</protein>